<dbReference type="GO" id="GO:0016887">
    <property type="term" value="F:ATP hydrolysis activity"/>
    <property type="evidence" value="ECO:0007669"/>
    <property type="project" value="InterPro"/>
</dbReference>
<evidence type="ECO:0000313" key="3">
    <source>
        <dbReference type="Proteomes" id="UP000193498"/>
    </source>
</evidence>
<feature type="compositionally biased region" description="Polar residues" evidence="1">
    <location>
        <begin position="549"/>
        <end position="558"/>
    </location>
</feature>
<dbReference type="InterPro" id="IPR031248">
    <property type="entry name" value="RNF213"/>
</dbReference>
<evidence type="ECO:0000256" key="1">
    <source>
        <dbReference type="SAM" id="MobiDB-lite"/>
    </source>
</evidence>
<proteinExistence type="predicted"/>
<keyword evidence="3" id="KW-1185">Reference proteome</keyword>
<dbReference type="PANTHER" id="PTHR22605:SF1">
    <property type="entry name" value="RZ-TYPE DOMAIN-CONTAINING PROTEIN"/>
    <property type="match status" value="1"/>
</dbReference>
<dbReference type="InParanoid" id="A0A1Y1WF12"/>
<dbReference type="AlphaFoldDB" id="A0A1Y1WF12"/>
<feature type="region of interest" description="Disordered" evidence="1">
    <location>
        <begin position="549"/>
        <end position="580"/>
    </location>
</feature>
<dbReference type="PANTHER" id="PTHR22605">
    <property type="entry name" value="RZ-TYPE DOMAIN-CONTAINING PROTEIN"/>
    <property type="match status" value="1"/>
</dbReference>
<dbReference type="Proteomes" id="UP000193498">
    <property type="component" value="Unassembled WGS sequence"/>
</dbReference>
<comment type="caution">
    <text evidence="2">The sequence shown here is derived from an EMBL/GenBank/DDBJ whole genome shotgun (WGS) entry which is preliminary data.</text>
</comment>
<organism evidence="2 3">
    <name type="scientific">Basidiobolus meristosporus CBS 931.73</name>
    <dbReference type="NCBI Taxonomy" id="1314790"/>
    <lineage>
        <taxon>Eukaryota</taxon>
        <taxon>Fungi</taxon>
        <taxon>Fungi incertae sedis</taxon>
        <taxon>Zoopagomycota</taxon>
        <taxon>Entomophthoromycotina</taxon>
        <taxon>Basidiobolomycetes</taxon>
        <taxon>Basidiobolales</taxon>
        <taxon>Basidiobolaceae</taxon>
        <taxon>Basidiobolus</taxon>
    </lineage>
</organism>
<accession>A0A1Y1WF12</accession>
<evidence type="ECO:0000313" key="2">
    <source>
        <dbReference type="EMBL" id="ORX71744.1"/>
    </source>
</evidence>
<dbReference type="GO" id="GO:0004842">
    <property type="term" value="F:ubiquitin-protein transferase activity"/>
    <property type="evidence" value="ECO:0007669"/>
    <property type="project" value="InterPro"/>
</dbReference>
<dbReference type="EMBL" id="MCFE01001067">
    <property type="protein sequence ID" value="ORX71744.1"/>
    <property type="molecule type" value="Genomic_DNA"/>
</dbReference>
<protein>
    <submittedName>
        <fullName evidence="2">Uncharacterized protein</fullName>
    </submittedName>
</protein>
<sequence length="580" mass="66016">MIREYKATSASVDTVPSSLRLPTTEKEYDRVGYLVESASPCKSATNPAPVCSFSPLVSQVIQSKKTGMAFEGFKNLEPANLKTSKEREIWETTFEQKYVLPYTSNLSSTAHGFRQQIAGSDSLKNEIEETNLIVPSKEFCFVIVLHRRLLHRISRTDALQITFSKLFSQEDLGLTGKPLRAHQDSLIDLFTSFEYASIICMALVDDKDLCAILEHLCNIQSRFIADVLAIDIKSCMPLKFAESTVENSEGDSVLQIPLVQLEMIRESQIVDYSWSDDLLDFSQYNLEYGQGLAVIYDLQKIENELVAHLMVGKAIVFVEDGSPPLPYFQYQSELFCNSARLMAEIRKFIPQETAPIEKQAMIMTIDKKEPSKLLGNFDILLSFLRQTPGHPDQMIIEYEKMWNLGSGLVDADTREVFGTWQLKHILCLYVYIEEVVPDFILGSIDKQYQPELSAEKKRLLQTNLPYDSSSFAVIAGSLKRFMLQSLAYKSVRPVDRLLDYMIDNLLKYWPSEYKEDKIESSIPECILVEETLEFYNWVNQHIAQSSRCSTVGETTGNTARPKGKEKMALPEKKARKFNRA</sequence>
<reference evidence="2 3" key="1">
    <citation type="submission" date="2016-07" db="EMBL/GenBank/DDBJ databases">
        <title>Pervasive Adenine N6-methylation of Active Genes in Fungi.</title>
        <authorList>
            <consortium name="DOE Joint Genome Institute"/>
            <person name="Mondo S.J."/>
            <person name="Dannebaum R.O."/>
            <person name="Kuo R.C."/>
            <person name="Labutti K."/>
            <person name="Haridas S."/>
            <person name="Kuo A."/>
            <person name="Salamov A."/>
            <person name="Ahrendt S.R."/>
            <person name="Lipzen A."/>
            <person name="Sullivan W."/>
            <person name="Andreopoulos W.B."/>
            <person name="Clum A."/>
            <person name="Lindquist E."/>
            <person name="Daum C."/>
            <person name="Ramamoorthy G.K."/>
            <person name="Gryganskyi A."/>
            <person name="Culley D."/>
            <person name="Magnuson J.K."/>
            <person name="James T.Y."/>
            <person name="O'Malley M.A."/>
            <person name="Stajich J.E."/>
            <person name="Spatafora J.W."/>
            <person name="Visel A."/>
            <person name="Grigoriev I.V."/>
        </authorList>
    </citation>
    <scope>NUCLEOTIDE SEQUENCE [LARGE SCALE GENOMIC DNA]</scope>
    <source>
        <strain evidence="2 3">CBS 931.73</strain>
    </source>
</reference>
<name>A0A1Y1WF12_9FUNG</name>
<dbReference type="OrthoDB" id="2408987at2759"/>
<gene>
    <name evidence="2" type="ORF">K493DRAFT_366594</name>
</gene>
<feature type="compositionally biased region" description="Basic and acidic residues" evidence="1">
    <location>
        <begin position="562"/>
        <end position="572"/>
    </location>
</feature>